<comment type="caution">
    <text evidence="1">The sequence shown here is derived from an EMBL/GenBank/DDBJ whole genome shotgun (WGS) entry which is preliminary data.</text>
</comment>
<proteinExistence type="predicted"/>
<accession>A0A4D9DZQ0</accession>
<evidence type="ECO:0000313" key="2">
    <source>
        <dbReference type="Proteomes" id="UP000297703"/>
    </source>
</evidence>
<reference evidence="1 2" key="1">
    <citation type="submission" date="2019-04" db="EMBL/GenBank/DDBJ databases">
        <title>Draft genome of the big-headed turtle Platysternon megacephalum.</title>
        <authorList>
            <person name="Gong S."/>
        </authorList>
    </citation>
    <scope>NUCLEOTIDE SEQUENCE [LARGE SCALE GENOMIC DNA]</scope>
    <source>
        <strain evidence="1">DO16091913</strain>
        <tissue evidence="1">Muscle</tissue>
    </source>
</reference>
<gene>
    <name evidence="1" type="ORF">DR999_PMT13867</name>
</gene>
<sequence length="105" mass="11552">MSHPPLLFSDWGSNPCVAILDECSFPISIPTPAQSQLVLGQDGKILSLKDDLVKFHCRVVKCSDYLLLVVGCYLNYSGTCPSQEPSAPHSVLFHVKMYPVVMTII</sequence>
<dbReference type="AlphaFoldDB" id="A0A4D9DZQ0"/>
<keyword evidence="2" id="KW-1185">Reference proteome</keyword>
<organism evidence="1 2">
    <name type="scientific">Platysternon megacephalum</name>
    <name type="common">big-headed turtle</name>
    <dbReference type="NCBI Taxonomy" id="55544"/>
    <lineage>
        <taxon>Eukaryota</taxon>
        <taxon>Metazoa</taxon>
        <taxon>Chordata</taxon>
        <taxon>Craniata</taxon>
        <taxon>Vertebrata</taxon>
        <taxon>Euteleostomi</taxon>
        <taxon>Archelosauria</taxon>
        <taxon>Testudinata</taxon>
        <taxon>Testudines</taxon>
        <taxon>Cryptodira</taxon>
        <taxon>Durocryptodira</taxon>
        <taxon>Testudinoidea</taxon>
        <taxon>Platysternidae</taxon>
        <taxon>Platysternon</taxon>
    </lineage>
</organism>
<protein>
    <submittedName>
        <fullName evidence="1">Serine/arginine-rich splicing factor 7</fullName>
    </submittedName>
</protein>
<reference evidence="1 2" key="2">
    <citation type="submission" date="2019-04" db="EMBL/GenBank/DDBJ databases">
        <title>The genome sequence of big-headed turtle.</title>
        <authorList>
            <person name="Gong S."/>
        </authorList>
    </citation>
    <scope>NUCLEOTIDE SEQUENCE [LARGE SCALE GENOMIC DNA]</scope>
    <source>
        <strain evidence="1">DO16091913</strain>
        <tissue evidence="1">Muscle</tissue>
    </source>
</reference>
<dbReference type="Proteomes" id="UP000297703">
    <property type="component" value="Unassembled WGS sequence"/>
</dbReference>
<name>A0A4D9DZQ0_9SAUR</name>
<evidence type="ECO:0000313" key="1">
    <source>
        <dbReference type="EMBL" id="TFK03711.1"/>
    </source>
</evidence>
<dbReference type="EMBL" id="QXTE01000153">
    <property type="protein sequence ID" value="TFK03711.1"/>
    <property type="molecule type" value="Genomic_DNA"/>
</dbReference>